<proteinExistence type="predicted"/>
<dbReference type="PANTHER" id="PTHR12526">
    <property type="entry name" value="GLYCOSYLTRANSFERASE"/>
    <property type="match status" value="1"/>
</dbReference>
<gene>
    <name evidence="2" type="ORF">AMJ87_14050</name>
</gene>
<dbReference type="InterPro" id="IPR001296">
    <property type="entry name" value="Glyco_trans_1"/>
</dbReference>
<dbReference type="GO" id="GO:0016757">
    <property type="term" value="F:glycosyltransferase activity"/>
    <property type="evidence" value="ECO:0007669"/>
    <property type="project" value="InterPro"/>
</dbReference>
<name>A0A0S8G377_UNCW3</name>
<dbReference type="CDD" id="cd03801">
    <property type="entry name" value="GT4_PimA-like"/>
    <property type="match status" value="1"/>
</dbReference>
<evidence type="ECO:0000259" key="1">
    <source>
        <dbReference type="Pfam" id="PF00534"/>
    </source>
</evidence>
<accession>A0A0S8G377</accession>
<evidence type="ECO:0000313" key="3">
    <source>
        <dbReference type="Proteomes" id="UP000051096"/>
    </source>
</evidence>
<dbReference type="PANTHER" id="PTHR12526:SF630">
    <property type="entry name" value="GLYCOSYLTRANSFERASE"/>
    <property type="match status" value="1"/>
</dbReference>
<protein>
    <recommendedName>
        <fullName evidence="1">Glycosyl transferase family 1 domain-containing protein</fullName>
    </recommendedName>
</protein>
<dbReference type="SUPFAM" id="SSF53756">
    <property type="entry name" value="UDP-Glycosyltransferase/glycogen phosphorylase"/>
    <property type="match status" value="1"/>
</dbReference>
<dbReference type="Gene3D" id="3.40.50.2000">
    <property type="entry name" value="Glycogen Phosphorylase B"/>
    <property type="match status" value="2"/>
</dbReference>
<reference evidence="2 3" key="1">
    <citation type="journal article" date="2015" name="Microbiome">
        <title>Genomic resolution of linkages in carbon, nitrogen, and sulfur cycling among widespread estuary sediment bacteria.</title>
        <authorList>
            <person name="Baker B.J."/>
            <person name="Lazar C.S."/>
            <person name="Teske A.P."/>
            <person name="Dick G.J."/>
        </authorList>
    </citation>
    <scope>NUCLEOTIDE SEQUENCE [LARGE SCALE GENOMIC DNA]</scope>
    <source>
        <strain evidence="2">SM23_60</strain>
    </source>
</reference>
<organism evidence="2 3">
    <name type="scientific">candidate division WOR_3 bacterium SM23_60</name>
    <dbReference type="NCBI Taxonomy" id="1703780"/>
    <lineage>
        <taxon>Bacteria</taxon>
        <taxon>Bacteria division WOR-3</taxon>
    </lineage>
</organism>
<feature type="domain" description="Glycosyl transferase family 1" evidence="1">
    <location>
        <begin position="142"/>
        <end position="287"/>
    </location>
</feature>
<comment type="caution">
    <text evidence="2">The sequence shown here is derived from an EMBL/GenBank/DDBJ whole genome shotgun (WGS) entry which is preliminary data.</text>
</comment>
<dbReference type="Pfam" id="PF00534">
    <property type="entry name" value="Glycos_transf_1"/>
    <property type="match status" value="1"/>
</dbReference>
<sequence length="314" mass="34836">MDIVTESGVLRTLRGITKYLLMTLKLKRIEGKIIHIFSSSYGNFFANGLLLIAGKVNRRKTVISMMGGGFPSVVQKSSFAKRFLIRAIFRYADLITVCNEKIRESILSLGIKNYKLIHISNALPFDVNANGAVAPSLNNFLKTHRPFITSVAALSPAYGVPILIRAVAKLRRSFPNIGLLLVVLTTSDKKTATEVRSLLRTGKLSDSILIKKNVTSLHTIIKKSDLFVRSTLADGDSMSVREALFLGVPVVASDTAFRPKDVVLFKKGDVDDLSDKMKRVIENRQSFLPKYASAEARENLQKIEAMYRKLTTSV</sequence>
<dbReference type="EMBL" id="LJUO01000245">
    <property type="protein sequence ID" value="KPK67026.1"/>
    <property type="molecule type" value="Genomic_DNA"/>
</dbReference>
<dbReference type="AlphaFoldDB" id="A0A0S8G377"/>
<evidence type="ECO:0000313" key="2">
    <source>
        <dbReference type="EMBL" id="KPK67026.1"/>
    </source>
</evidence>
<dbReference type="Proteomes" id="UP000051096">
    <property type="component" value="Unassembled WGS sequence"/>
</dbReference>